<dbReference type="GO" id="GO:0005829">
    <property type="term" value="C:cytosol"/>
    <property type="evidence" value="ECO:0007669"/>
    <property type="project" value="TreeGrafter"/>
</dbReference>
<evidence type="ECO:0000256" key="4">
    <source>
        <dbReference type="ARBA" id="ARBA00023143"/>
    </source>
</evidence>
<dbReference type="PANTHER" id="PTHR30435:SF1">
    <property type="entry name" value="FLAGELLAR HOOK PROTEIN FLGE"/>
    <property type="match status" value="1"/>
</dbReference>
<dbReference type="GO" id="GO:0071978">
    <property type="term" value="P:bacterial-type flagellum-dependent swarming motility"/>
    <property type="evidence" value="ECO:0007669"/>
    <property type="project" value="TreeGrafter"/>
</dbReference>
<feature type="domain" description="Flagellar hook protein FlgE/F/G-like D1" evidence="9">
    <location>
        <begin position="83"/>
        <end position="141"/>
    </location>
</feature>
<evidence type="ECO:0000256" key="2">
    <source>
        <dbReference type="ARBA" id="ARBA00009677"/>
    </source>
</evidence>
<dbReference type="GO" id="GO:0009424">
    <property type="term" value="C:bacterial-type flagellum hook"/>
    <property type="evidence" value="ECO:0007669"/>
    <property type="project" value="InterPro"/>
</dbReference>
<dbReference type="InterPro" id="IPR020013">
    <property type="entry name" value="Flagellar_FlgE/F/G"/>
</dbReference>
<dbReference type="PROSITE" id="PS00588">
    <property type="entry name" value="FLAGELLA_BB_ROD"/>
    <property type="match status" value="1"/>
</dbReference>
<dbReference type="SUPFAM" id="SSF117143">
    <property type="entry name" value="Flagellar hook protein flgE"/>
    <property type="match status" value="2"/>
</dbReference>
<protein>
    <recommendedName>
        <fullName evidence="3 5">Flagellar hook protein FlgE</fullName>
    </recommendedName>
</protein>
<dbReference type="InterPro" id="IPR037925">
    <property type="entry name" value="FlgE/F/G-like"/>
</dbReference>
<dbReference type="InterPro" id="IPR001444">
    <property type="entry name" value="Flag_bb_rod_N"/>
</dbReference>
<keyword evidence="10" id="KW-0969">Cilium</keyword>
<dbReference type="PANTHER" id="PTHR30435">
    <property type="entry name" value="FLAGELLAR PROTEIN"/>
    <property type="match status" value="1"/>
</dbReference>
<accession>A0A4P6UJ17</accession>
<evidence type="ECO:0000259" key="7">
    <source>
        <dbReference type="Pfam" id="PF06429"/>
    </source>
</evidence>
<organism evidence="10 11">
    <name type="scientific">Hylemonella gracilis</name>
    <dbReference type="NCBI Taxonomy" id="80880"/>
    <lineage>
        <taxon>Bacteria</taxon>
        <taxon>Pseudomonadati</taxon>
        <taxon>Pseudomonadota</taxon>
        <taxon>Betaproteobacteria</taxon>
        <taxon>Burkholderiales</taxon>
        <taxon>Comamonadaceae</taxon>
        <taxon>Hylemonella</taxon>
    </lineage>
</organism>
<dbReference type="Proteomes" id="UP000292939">
    <property type="component" value="Chromosome"/>
</dbReference>
<keyword evidence="4 5" id="KW-0975">Bacterial flagellum</keyword>
<evidence type="ECO:0000313" key="11">
    <source>
        <dbReference type="Proteomes" id="UP000292939"/>
    </source>
</evidence>
<evidence type="ECO:0000259" key="8">
    <source>
        <dbReference type="Pfam" id="PF07559"/>
    </source>
</evidence>
<proteinExistence type="inferred from homology"/>
<evidence type="ECO:0000313" key="10">
    <source>
        <dbReference type="EMBL" id="QBK04077.1"/>
    </source>
</evidence>
<dbReference type="InterPro" id="IPR019776">
    <property type="entry name" value="Flagellar_basal_body_rod_CS"/>
</dbReference>
<evidence type="ECO:0000256" key="5">
    <source>
        <dbReference type="RuleBase" id="RU362116"/>
    </source>
</evidence>
<dbReference type="EMBL" id="CP031395">
    <property type="protein sequence ID" value="QBK04077.1"/>
    <property type="molecule type" value="Genomic_DNA"/>
</dbReference>
<evidence type="ECO:0000256" key="1">
    <source>
        <dbReference type="ARBA" id="ARBA00004117"/>
    </source>
</evidence>
<dbReference type="Pfam" id="PF06429">
    <property type="entry name" value="Flg_bbr_C"/>
    <property type="match status" value="1"/>
</dbReference>
<dbReference type="KEGG" id="hgr:DW355_04160"/>
<dbReference type="InterPro" id="IPR010930">
    <property type="entry name" value="Flg_bb/hook_C_dom"/>
</dbReference>
<dbReference type="InterPro" id="IPR037058">
    <property type="entry name" value="Falgellar_hook_FlgE_sf"/>
</dbReference>
<dbReference type="AlphaFoldDB" id="A0A4P6UJ17"/>
<feature type="domain" description="Flagellar basal-body/hook protein C-terminal" evidence="7">
    <location>
        <begin position="466"/>
        <end position="511"/>
    </location>
</feature>
<evidence type="ECO:0000256" key="3">
    <source>
        <dbReference type="ARBA" id="ARBA00019015"/>
    </source>
</evidence>
<dbReference type="PRINTS" id="PR01005">
    <property type="entry name" value="FLGHOOKAP1"/>
</dbReference>
<comment type="similarity">
    <text evidence="2 5">Belongs to the flagella basal body rod proteins family.</text>
</comment>
<keyword evidence="10" id="KW-0282">Flagellum</keyword>
<feature type="domain" description="Flagellar basal body rod protein N-terminal" evidence="6">
    <location>
        <begin position="6"/>
        <end position="33"/>
    </location>
</feature>
<dbReference type="Gene3D" id="2.60.98.20">
    <property type="entry name" value="Flagellar hook protein FlgE"/>
    <property type="match status" value="1"/>
</dbReference>
<evidence type="ECO:0000259" key="9">
    <source>
        <dbReference type="Pfam" id="PF22692"/>
    </source>
</evidence>
<comment type="subcellular location">
    <subcellularLocation>
        <location evidence="1 5">Bacterial flagellum basal body</location>
    </subcellularLocation>
</comment>
<dbReference type="InterPro" id="IPR002371">
    <property type="entry name" value="FlgK"/>
</dbReference>
<sequence>MGFQQGLSGLNASSRSLDVIGNNIANANTTGFKSGRAEFGDVFASSIGASGAGTIGIGVEVATVSQQFTQGNIAITNNDLDVAINGSGFFTLQLQDGSRAYSRAGEFKLDPLGYVITNTGARVMGFPTDPAGNRTSVTLQAMRMPTSQGIAANQTTSITASKFTLDSAATVWNQTTPSTSLARFGTAITNYDSQGNEVPVELYFRKVAPNLWQVYTDADNGDAGANQSQLGLLEFNTDGSLRASYVTSTAAGALPATGPQADITVNNWNKLNDGTGVTSTAITIAAVTYPAGTAIGALPTTFAAIDLTNANNNTALAFADYSVDVGTMDPDGAVGGTTTSSTNAQMVINVTLPPSPNVTTIGLNGTGNISIDLSGIVQHNTRFTAGDLSQDGYPPGDMVGLKIEDNGVITARFSNGETQAFGQLALANFRNVQGLSPTGNGEWIETQSSGQPIFGGPTEGNLGELRSGALEESSVDLTKELVNMMTAQRTYQANAQTIKTQDQVMQTLVNLR</sequence>
<keyword evidence="10" id="KW-0966">Cell projection</keyword>
<dbReference type="RefSeq" id="WP_131278088.1">
    <property type="nucleotide sequence ID" value="NZ_CP031395.1"/>
</dbReference>
<dbReference type="Pfam" id="PF22692">
    <property type="entry name" value="LlgE_F_G_D1"/>
    <property type="match status" value="1"/>
</dbReference>
<comment type="function">
    <text evidence="5">A flexible structure which links the flagellar filament to the drive apparatus in the basal body.</text>
</comment>
<dbReference type="Pfam" id="PF07559">
    <property type="entry name" value="FlgE_D2"/>
    <property type="match status" value="1"/>
</dbReference>
<reference evidence="10 11" key="1">
    <citation type="submission" date="2018-07" db="EMBL/GenBank/DDBJ databases">
        <title>Exploring interactions and the metabolic potential of the ultra-small soil bacteria Hylemonella gracilis.</title>
        <authorList>
            <person name="Tyc O."/>
            <person name="Kulkarni P."/>
            <person name="Gawehns F."/>
            <person name="Hundscheid M."/>
            <person name="Zweers H."/>
            <person name="Garbeva P."/>
        </authorList>
    </citation>
    <scope>NUCLEOTIDE SEQUENCE [LARGE SCALE GENOMIC DNA]</scope>
    <source>
        <strain evidence="10 11">NS1</strain>
    </source>
</reference>
<dbReference type="GO" id="GO:0044780">
    <property type="term" value="P:bacterial-type flagellum assembly"/>
    <property type="evidence" value="ECO:0007669"/>
    <property type="project" value="InterPro"/>
</dbReference>
<dbReference type="InterPro" id="IPR053967">
    <property type="entry name" value="LlgE_F_G-like_D1"/>
</dbReference>
<dbReference type="NCBIfam" id="TIGR03506">
    <property type="entry name" value="FlgEFG_subfam"/>
    <property type="match status" value="1"/>
</dbReference>
<name>A0A4P6UJ17_9BURK</name>
<feature type="domain" description="Flagellar hook protein FlgE D2" evidence="8">
    <location>
        <begin position="181"/>
        <end position="284"/>
    </location>
</feature>
<evidence type="ECO:0000259" key="6">
    <source>
        <dbReference type="Pfam" id="PF00460"/>
    </source>
</evidence>
<dbReference type="OrthoDB" id="8578401at2"/>
<dbReference type="Pfam" id="PF00460">
    <property type="entry name" value="Flg_bb_rod"/>
    <property type="match status" value="1"/>
</dbReference>
<gene>
    <name evidence="10" type="ORF">DW355_04160</name>
</gene>
<dbReference type="InterPro" id="IPR011491">
    <property type="entry name" value="FlgE_D2"/>
</dbReference>
<dbReference type="GO" id="GO:0005198">
    <property type="term" value="F:structural molecule activity"/>
    <property type="evidence" value="ECO:0007669"/>
    <property type="project" value="InterPro"/>
</dbReference>
<dbReference type="GO" id="GO:0009425">
    <property type="term" value="C:bacterial-type flagellum basal body"/>
    <property type="evidence" value="ECO:0007669"/>
    <property type="project" value="UniProtKB-SubCell"/>
</dbReference>